<proteinExistence type="predicted"/>
<dbReference type="Proteomes" id="UP001310022">
    <property type="component" value="Unassembled WGS sequence"/>
</dbReference>
<dbReference type="AlphaFoldDB" id="A0AAN4VXK7"/>
<accession>A0AAN4VXK7</accession>
<organism evidence="1 2">
    <name type="scientific">Persicobacter diffluens</name>
    <dbReference type="NCBI Taxonomy" id="981"/>
    <lineage>
        <taxon>Bacteria</taxon>
        <taxon>Pseudomonadati</taxon>
        <taxon>Bacteroidota</taxon>
        <taxon>Cytophagia</taxon>
        <taxon>Cytophagales</taxon>
        <taxon>Persicobacteraceae</taxon>
        <taxon>Persicobacter</taxon>
    </lineage>
</organism>
<reference evidence="1 2" key="1">
    <citation type="submission" date="2021-12" db="EMBL/GenBank/DDBJ databases">
        <title>Genome sequencing of bacteria with rrn-lacking chromosome and rrn-plasmid.</title>
        <authorList>
            <person name="Anda M."/>
            <person name="Iwasaki W."/>
        </authorList>
    </citation>
    <scope>NUCLEOTIDE SEQUENCE [LARGE SCALE GENOMIC DNA]</scope>
    <source>
        <strain evidence="1 2">NBRC 15940</strain>
    </source>
</reference>
<dbReference type="EMBL" id="BQKE01000001">
    <property type="protein sequence ID" value="GJM61851.1"/>
    <property type="molecule type" value="Genomic_DNA"/>
</dbReference>
<keyword evidence="2" id="KW-1185">Reference proteome</keyword>
<evidence type="ECO:0000313" key="2">
    <source>
        <dbReference type="Proteomes" id="UP001310022"/>
    </source>
</evidence>
<evidence type="ECO:0000313" key="1">
    <source>
        <dbReference type="EMBL" id="GJM61851.1"/>
    </source>
</evidence>
<comment type="caution">
    <text evidence="1">The sequence shown here is derived from an EMBL/GenBank/DDBJ whole genome shotgun (WGS) entry which is preliminary data.</text>
</comment>
<gene>
    <name evidence="1" type="ORF">PEDI_24030</name>
</gene>
<name>A0AAN4VXK7_9BACT</name>
<sequence length="250" mass="27738">MLWSTMVMAAEKEFKAALKNSPENQLVLNLDQSDLMIEGYNGNEVLIKVEGDFKEIPERAQGLTPLSRSQDNTGVGLSMKQEGNTLYLQKAIQGRIKITMKVPMEVAVKVQEKNYMDKTTYTLKGLQGDLEINAKAASLKLEEISGPVVAKTVSGDIYCAFRDMKDKANLLHCTTGSLEVLMPEQSAVNLKIRSFNGEVYTDFQIDTEVKEAGVSAFFNLYNFRGTINGGGATLDLQSMESDIYLRKVKQ</sequence>
<evidence type="ECO:0008006" key="3">
    <source>
        <dbReference type="Google" id="ProtNLM"/>
    </source>
</evidence>
<protein>
    <recommendedName>
        <fullName evidence="3">Adhesin domain-containing protein</fullName>
    </recommendedName>
</protein>